<evidence type="ECO:0000313" key="2">
    <source>
        <dbReference type="EMBL" id="SFX06331.1"/>
    </source>
</evidence>
<dbReference type="Gene3D" id="1.20.1050.10">
    <property type="match status" value="1"/>
</dbReference>
<dbReference type="EMBL" id="FPJW01000001">
    <property type="protein sequence ID" value="SFX06331.1"/>
    <property type="molecule type" value="Genomic_DNA"/>
</dbReference>
<keyword evidence="3" id="KW-1185">Reference proteome</keyword>
<dbReference type="PROSITE" id="PS50404">
    <property type="entry name" value="GST_NTER"/>
    <property type="match status" value="1"/>
</dbReference>
<protein>
    <submittedName>
        <fullName evidence="2">Glutathione S-transferase</fullName>
    </submittedName>
</protein>
<feature type="domain" description="GST N-terminal" evidence="1">
    <location>
        <begin position="1"/>
        <end position="77"/>
    </location>
</feature>
<dbReference type="GO" id="GO:0016740">
    <property type="term" value="F:transferase activity"/>
    <property type="evidence" value="ECO:0007669"/>
    <property type="project" value="UniProtKB-KW"/>
</dbReference>
<accession>A0A1K1U1S6</accession>
<name>A0A1K1U1S6_9GAMM</name>
<gene>
    <name evidence="2" type="ORF">SAMN02745752_00394</name>
</gene>
<dbReference type="STRING" id="1122209.SAMN02745752_00394"/>
<dbReference type="Pfam" id="PF13417">
    <property type="entry name" value="GST_N_3"/>
    <property type="match status" value="1"/>
</dbReference>
<organism evidence="2 3">
    <name type="scientific">Marinospirillum alkaliphilum DSM 21637</name>
    <dbReference type="NCBI Taxonomy" id="1122209"/>
    <lineage>
        <taxon>Bacteria</taxon>
        <taxon>Pseudomonadati</taxon>
        <taxon>Pseudomonadota</taxon>
        <taxon>Gammaproteobacteria</taxon>
        <taxon>Oceanospirillales</taxon>
        <taxon>Oceanospirillaceae</taxon>
        <taxon>Marinospirillum</taxon>
    </lineage>
</organism>
<sequence length="190" mass="22402">MKLYGSATSPYVRRLRIWLEHADYEFVAMDIFLPEGRKQLEAVSPARKIPLLQLGKDTIYDSRVIFYHLNDRLQRETVGVREDNQLTLIDEANTAFVQLFLLKKSGVDVDQDALYFNLQRERINNLMMHLEGMVSSGHFDNWNYPAICLYCLLDWIDFREQFQLESTPALKTFRDANTEREYVISTDPRR</sequence>
<dbReference type="AlphaFoldDB" id="A0A1K1U1S6"/>
<keyword evidence="2" id="KW-0808">Transferase</keyword>
<evidence type="ECO:0000313" key="3">
    <source>
        <dbReference type="Proteomes" id="UP000182350"/>
    </source>
</evidence>
<evidence type="ECO:0000259" key="1">
    <source>
        <dbReference type="PROSITE" id="PS50404"/>
    </source>
</evidence>
<dbReference type="InterPro" id="IPR036249">
    <property type="entry name" value="Thioredoxin-like_sf"/>
</dbReference>
<reference evidence="2 3" key="1">
    <citation type="submission" date="2016-11" db="EMBL/GenBank/DDBJ databases">
        <authorList>
            <person name="Jaros S."/>
            <person name="Januszkiewicz K."/>
            <person name="Wedrychowicz H."/>
        </authorList>
    </citation>
    <scope>NUCLEOTIDE SEQUENCE [LARGE SCALE GENOMIC DNA]</scope>
    <source>
        <strain evidence="2 3">DSM 21637</strain>
    </source>
</reference>
<dbReference type="Proteomes" id="UP000182350">
    <property type="component" value="Unassembled WGS sequence"/>
</dbReference>
<dbReference type="SUPFAM" id="SSF52833">
    <property type="entry name" value="Thioredoxin-like"/>
    <property type="match status" value="1"/>
</dbReference>
<dbReference type="RefSeq" id="WP_072324620.1">
    <property type="nucleotide sequence ID" value="NZ_FPJW01000001.1"/>
</dbReference>
<dbReference type="Gene3D" id="3.40.30.10">
    <property type="entry name" value="Glutaredoxin"/>
    <property type="match status" value="1"/>
</dbReference>
<dbReference type="OrthoDB" id="8634103at2"/>
<proteinExistence type="predicted"/>
<dbReference type="CDD" id="cd00570">
    <property type="entry name" value="GST_N_family"/>
    <property type="match status" value="1"/>
</dbReference>
<dbReference type="InterPro" id="IPR004045">
    <property type="entry name" value="Glutathione_S-Trfase_N"/>
</dbReference>